<evidence type="ECO:0000313" key="2">
    <source>
        <dbReference type="EMBL" id="GAA0635428.1"/>
    </source>
</evidence>
<name>A0ABP3SI60_9ACTN</name>
<gene>
    <name evidence="2" type="ORF">GCM10009547_44510</name>
</gene>
<feature type="transmembrane region" description="Helical" evidence="1">
    <location>
        <begin position="67"/>
        <end position="89"/>
    </location>
</feature>
<sequence length="226" mass="22783">MVDVWRSDARWGSGAALALVAAVSGLLTHLSLRADSVGPAPALPTLVIGGAVLAVVLWPLAARSTRVVTLAAVLLVAQFGTHALTLLAAGAPVGNPRGLICCPPTESTSAGLVGRLTAQAGWTLVAVQALACLVLAAVIRGSRAGADLLASAFALVASVFSAAGVLAGRVLRWLRLLGAPTAPAWVRPAPYARPSRLRDPGALLARCAGRRGPPLRAAPVLFLAAG</sequence>
<evidence type="ECO:0000313" key="3">
    <source>
        <dbReference type="Proteomes" id="UP001500957"/>
    </source>
</evidence>
<keyword evidence="1" id="KW-0812">Transmembrane</keyword>
<protein>
    <submittedName>
        <fullName evidence="2">Uncharacterized protein</fullName>
    </submittedName>
</protein>
<keyword evidence="3" id="KW-1185">Reference proteome</keyword>
<comment type="caution">
    <text evidence="2">The sequence shown here is derived from an EMBL/GenBank/DDBJ whole genome shotgun (WGS) entry which is preliminary data.</text>
</comment>
<evidence type="ECO:0000256" key="1">
    <source>
        <dbReference type="SAM" id="Phobius"/>
    </source>
</evidence>
<keyword evidence="1" id="KW-0472">Membrane</keyword>
<keyword evidence="1" id="KW-1133">Transmembrane helix</keyword>
<dbReference type="Proteomes" id="UP001500957">
    <property type="component" value="Unassembled WGS sequence"/>
</dbReference>
<proteinExistence type="predicted"/>
<feature type="transmembrane region" description="Helical" evidence="1">
    <location>
        <begin position="146"/>
        <end position="167"/>
    </location>
</feature>
<feature type="transmembrane region" description="Helical" evidence="1">
    <location>
        <begin position="42"/>
        <end position="60"/>
    </location>
</feature>
<organism evidence="2 3">
    <name type="scientific">Sporichthya brevicatena</name>
    <dbReference type="NCBI Taxonomy" id="171442"/>
    <lineage>
        <taxon>Bacteria</taxon>
        <taxon>Bacillati</taxon>
        <taxon>Actinomycetota</taxon>
        <taxon>Actinomycetes</taxon>
        <taxon>Sporichthyales</taxon>
        <taxon>Sporichthyaceae</taxon>
        <taxon>Sporichthya</taxon>
    </lineage>
</organism>
<accession>A0ABP3SI60</accession>
<feature type="transmembrane region" description="Helical" evidence="1">
    <location>
        <begin position="12"/>
        <end position="30"/>
    </location>
</feature>
<dbReference type="EMBL" id="BAAAHE010000048">
    <property type="protein sequence ID" value="GAA0635428.1"/>
    <property type="molecule type" value="Genomic_DNA"/>
</dbReference>
<feature type="transmembrane region" description="Helical" evidence="1">
    <location>
        <begin position="120"/>
        <end position="139"/>
    </location>
</feature>
<reference evidence="3" key="1">
    <citation type="journal article" date="2019" name="Int. J. Syst. Evol. Microbiol.">
        <title>The Global Catalogue of Microorganisms (GCM) 10K type strain sequencing project: providing services to taxonomists for standard genome sequencing and annotation.</title>
        <authorList>
            <consortium name="The Broad Institute Genomics Platform"/>
            <consortium name="The Broad Institute Genome Sequencing Center for Infectious Disease"/>
            <person name="Wu L."/>
            <person name="Ma J."/>
        </authorList>
    </citation>
    <scope>NUCLEOTIDE SEQUENCE [LARGE SCALE GENOMIC DNA]</scope>
    <source>
        <strain evidence="3">JCM 10671</strain>
    </source>
</reference>